<dbReference type="InterPro" id="IPR011006">
    <property type="entry name" value="CheY-like_superfamily"/>
</dbReference>
<dbReference type="Pfam" id="PF00196">
    <property type="entry name" value="GerE"/>
    <property type="match status" value="1"/>
</dbReference>
<keyword evidence="3" id="KW-0805">Transcription regulation</keyword>
<evidence type="ECO:0000256" key="6">
    <source>
        <dbReference type="PROSITE-ProRule" id="PRU00169"/>
    </source>
</evidence>
<dbReference type="PROSITE" id="PS50043">
    <property type="entry name" value="HTH_LUXR_2"/>
    <property type="match status" value="1"/>
</dbReference>
<keyword evidence="11" id="KW-1185">Reference proteome</keyword>
<keyword evidence="2" id="KW-0902">Two-component regulatory system</keyword>
<evidence type="ECO:0000256" key="7">
    <source>
        <dbReference type="SAM" id="MobiDB-lite"/>
    </source>
</evidence>
<dbReference type="GO" id="GO:0003677">
    <property type="term" value="F:DNA binding"/>
    <property type="evidence" value="ECO:0007669"/>
    <property type="project" value="UniProtKB-KW"/>
</dbReference>
<evidence type="ECO:0000256" key="3">
    <source>
        <dbReference type="ARBA" id="ARBA00023015"/>
    </source>
</evidence>
<keyword evidence="1 6" id="KW-0597">Phosphoprotein</keyword>
<keyword evidence="4" id="KW-0238">DNA-binding</keyword>
<evidence type="ECO:0000259" key="8">
    <source>
        <dbReference type="PROSITE" id="PS50043"/>
    </source>
</evidence>
<dbReference type="SMART" id="SM00421">
    <property type="entry name" value="HTH_LUXR"/>
    <property type="match status" value="1"/>
</dbReference>
<feature type="modified residue" description="4-aspartylphosphate" evidence="6">
    <location>
        <position position="53"/>
    </location>
</feature>
<organism evidence="10 11">
    <name type="scientific">Allosphingosinicella flava</name>
    <dbReference type="NCBI Taxonomy" id="2771430"/>
    <lineage>
        <taxon>Bacteria</taxon>
        <taxon>Pseudomonadati</taxon>
        <taxon>Pseudomonadota</taxon>
        <taxon>Alphaproteobacteria</taxon>
        <taxon>Sphingomonadales</taxon>
        <taxon>Sphingomonadaceae</taxon>
        <taxon>Allosphingosinicella</taxon>
    </lineage>
</organism>
<dbReference type="PROSITE" id="PS00622">
    <property type="entry name" value="HTH_LUXR_1"/>
    <property type="match status" value="1"/>
</dbReference>
<feature type="region of interest" description="Disordered" evidence="7">
    <location>
        <begin position="205"/>
        <end position="226"/>
    </location>
</feature>
<reference evidence="10 11" key="1">
    <citation type="submission" date="2020-11" db="EMBL/GenBank/DDBJ databases">
        <title>Genome seq and assembly of Sphingosinicella sp.</title>
        <authorList>
            <person name="Chhetri G."/>
        </authorList>
    </citation>
    <scope>NUCLEOTIDE SEQUENCE [LARGE SCALE GENOMIC DNA]</scope>
    <source>
        <strain evidence="10 11">UDD2</strain>
    </source>
</reference>
<evidence type="ECO:0000313" key="11">
    <source>
        <dbReference type="Proteomes" id="UP000594873"/>
    </source>
</evidence>
<evidence type="ECO:0000256" key="2">
    <source>
        <dbReference type="ARBA" id="ARBA00023012"/>
    </source>
</evidence>
<feature type="domain" description="HTH luxR-type" evidence="8">
    <location>
        <begin position="134"/>
        <end position="199"/>
    </location>
</feature>
<dbReference type="GO" id="GO:0006355">
    <property type="term" value="P:regulation of DNA-templated transcription"/>
    <property type="evidence" value="ECO:0007669"/>
    <property type="project" value="InterPro"/>
</dbReference>
<evidence type="ECO:0000313" key="10">
    <source>
        <dbReference type="EMBL" id="QPQ54966.1"/>
    </source>
</evidence>
<dbReference type="Pfam" id="PF00072">
    <property type="entry name" value="Response_reg"/>
    <property type="match status" value="1"/>
</dbReference>
<dbReference type="RefSeq" id="WP_200971642.1">
    <property type="nucleotide sequence ID" value="NZ_CP065592.1"/>
</dbReference>
<evidence type="ECO:0000256" key="1">
    <source>
        <dbReference type="ARBA" id="ARBA00022553"/>
    </source>
</evidence>
<dbReference type="PRINTS" id="PR00038">
    <property type="entry name" value="HTHLUXR"/>
</dbReference>
<dbReference type="SUPFAM" id="SSF52172">
    <property type="entry name" value="CheY-like"/>
    <property type="match status" value="1"/>
</dbReference>
<dbReference type="Proteomes" id="UP000594873">
    <property type="component" value="Chromosome"/>
</dbReference>
<dbReference type="PROSITE" id="PS50110">
    <property type="entry name" value="RESPONSE_REGULATORY"/>
    <property type="match status" value="1"/>
</dbReference>
<accession>A0A7T2GJG6</accession>
<evidence type="ECO:0000256" key="5">
    <source>
        <dbReference type="ARBA" id="ARBA00023163"/>
    </source>
</evidence>
<dbReference type="PANTHER" id="PTHR44688">
    <property type="entry name" value="DNA-BINDING TRANSCRIPTIONAL ACTIVATOR DEVR_DOSR"/>
    <property type="match status" value="1"/>
</dbReference>
<dbReference type="InterPro" id="IPR001789">
    <property type="entry name" value="Sig_transdc_resp-reg_receiver"/>
</dbReference>
<dbReference type="Gene3D" id="1.10.10.10">
    <property type="entry name" value="Winged helix-like DNA-binding domain superfamily/Winged helix DNA-binding domain"/>
    <property type="match status" value="1"/>
</dbReference>
<dbReference type="FunFam" id="3.40.50.2300:FF:000018">
    <property type="entry name" value="DNA-binding transcriptional regulator NtrC"/>
    <property type="match status" value="1"/>
</dbReference>
<dbReference type="KEGG" id="sflv:IC614_11755"/>
<dbReference type="PANTHER" id="PTHR44688:SF16">
    <property type="entry name" value="DNA-BINDING TRANSCRIPTIONAL ACTIVATOR DEVR_DOSR"/>
    <property type="match status" value="1"/>
</dbReference>
<gene>
    <name evidence="10" type="ORF">IC614_11755</name>
</gene>
<name>A0A7T2GJG6_9SPHN</name>
<evidence type="ECO:0000256" key="4">
    <source>
        <dbReference type="ARBA" id="ARBA00023125"/>
    </source>
</evidence>
<proteinExistence type="predicted"/>
<dbReference type="GO" id="GO:0000160">
    <property type="term" value="P:phosphorelay signal transduction system"/>
    <property type="evidence" value="ECO:0007669"/>
    <property type="project" value="UniProtKB-KW"/>
</dbReference>
<dbReference type="InterPro" id="IPR036388">
    <property type="entry name" value="WH-like_DNA-bd_sf"/>
</dbReference>
<feature type="domain" description="Response regulatory" evidence="9">
    <location>
        <begin position="5"/>
        <end position="118"/>
    </location>
</feature>
<dbReference type="AlphaFoldDB" id="A0A7T2GJG6"/>
<dbReference type="CDD" id="cd17537">
    <property type="entry name" value="REC_FixJ"/>
    <property type="match status" value="1"/>
</dbReference>
<dbReference type="SMART" id="SM00448">
    <property type="entry name" value="REC"/>
    <property type="match status" value="1"/>
</dbReference>
<keyword evidence="5" id="KW-0804">Transcription</keyword>
<dbReference type="InterPro" id="IPR016032">
    <property type="entry name" value="Sig_transdc_resp-reg_C-effctor"/>
</dbReference>
<dbReference type="SUPFAM" id="SSF46894">
    <property type="entry name" value="C-terminal effector domain of the bipartite response regulators"/>
    <property type="match status" value="1"/>
</dbReference>
<dbReference type="Gene3D" id="3.40.50.2300">
    <property type="match status" value="1"/>
</dbReference>
<dbReference type="CDD" id="cd06170">
    <property type="entry name" value="LuxR_C_like"/>
    <property type="match status" value="1"/>
</dbReference>
<evidence type="ECO:0000259" key="9">
    <source>
        <dbReference type="PROSITE" id="PS50110"/>
    </source>
</evidence>
<dbReference type="InterPro" id="IPR000792">
    <property type="entry name" value="Tscrpt_reg_LuxR_C"/>
</dbReference>
<dbReference type="EMBL" id="CP065592">
    <property type="protein sequence ID" value="QPQ54966.1"/>
    <property type="molecule type" value="Genomic_DNA"/>
</dbReference>
<sequence length="226" mass="24615">MADRVVHLVDDDEAIRRSASFMLKTSGYVVKTYASGPEFLRVRDLPPGCILLDVRMPGVDGIEVQHALRDRGTLFPVIVMTGHGDVSVAVQAMKLGASDFIEKPFERATLLQAVEHGFDRLERSDKAKARASEAEIMLHALTPRERDVLEGLARGLPNKTIGYDLSISPRTVEIHRANVMTKLKVASLSEALRIAFAAGLGEDRPLGPDPIMPAGGENEIDPAARL</sequence>
<protein>
    <submittedName>
        <fullName evidence="10">Response regulator transcription factor</fullName>
    </submittedName>
</protein>